<dbReference type="Gene3D" id="3.40.710.10">
    <property type="entry name" value="DD-peptidase/beta-lactamase superfamily"/>
    <property type="match status" value="1"/>
</dbReference>
<dbReference type="PANTHER" id="PTHR46825:SF7">
    <property type="entry name" value="D-ALANYL-D-ALANINE CARBOXYPEPTIDASE"/>
    <property type="match status" value="1"/>
</dbReference>
<comment type="caution">
    <text evidence="3">The sequence shown here is derived from an EMBL/GenBank/DDBJ whole genome shotgun (WGS) entry which is preliminary data.</text>
</comment>
<feature type="signal peptide" evidence="1">
    <location>
        <begin position="1"/>
        <end position="44"/>
    </location>
</feature>
<evidence type="ECO:0000313" key="4">
    <source>
        <dbReference type="Proteomes" id="UP001501094"/>
    </source>
</evidence>
<organism evidence="3 4">
    <name type="scientific">Myceligenerans crystallogenes</name>
    <dbReference type="NCBI Taxonomy" id="316335"/>
    <lineage>
        <taxon>Bacteria</taxon>
        <taxon>Bacillati</taxon>
        <taxon>Actinomycetota</taxon>
        <taxon>Actinomycetes</taxon>
        <taxon>Micrococcales</taxon>
        <taxon>Promicromonosporaceae</taxon>
        <taxon>Myceligenerans</taxon>
    </lineage>
</organism>
<feature type="chain" id="PRO_5047357440" evidence="1">
    <location>
        <begin position="45"/>
        <end position="442"/>
    </location>
</feature>
<dbReference type="InterPro" id="IPR050491">
    <property type="entry name" value="AmpC-like"/>
</dbReference>
<feature type="domain" description="Beta-lactamase-related" evidence="2">
    <location>
        <begin position="92"/>
        <end position="419"/>
    </location>
</feature>
<reference evidence="4" key="1">
    <citation type="journal article" date="2019" name="Int. J. Syst. Evol. Microbiol.">
        <title>The Global Catalogue of Microorganisms (GCM) 10K type strain sequencing project: providing services to taxonomists for standard genome sequencing and annotation.</title>
        <authorList>
            <consortium name="The Broad Institute Genomics Platform"/>
            <consortium name="The Broad Institute Genome Sequencing Center for Infectious Disease"/>
            <person name="Wu L."/>
            <person name="Ma J."/>
        </authorList>
    </citation>
    <scope>NUCLEOTIDE SEQUENCE [LARGE SCALE GENOMIC DNA]</scope>
    <source>
        <strain evidence="4">JCM 14326</strain>
    </source>
</reference>
<evidence type="ECO:0000259" key="2">
    <source>
        <dbReference type="Pfam" id="PF00144"/>
    </source>
</evidence>
<dbReference type="EMBL" id="BAAANL010000001">
    <property type="protein sequence ID" value="GAA1852092.1"/>
    <property type="molecule type" value="Genomic_DNA"/>
</dbReference>
<proteinExistence type="predicted"/>
<dbReference type="PANTHER" id="PTHR46825">
    <property type="entry name" value="D-ALANYL-D-ALANINE-CARBOXYPEPTIDASE/ENDOPEPTIDASE AMPH"/>
    <property type="match status" value="1"/>
</dbReference>
<keyword evidence="3" id="KW-0378">Hydrolase</keyword>
<dbReference type="InterPro" id="IPR012338">
    <property type="entry name" value="Beta-lactam/transpept-like"/>
</dbReference>
<name>A0ABN2N6T5_9MICO</name>
<dbReference type="SUPFAM" id="SSF56601">
    <property type="entry name" value="beta-lactamase/transpeptidase-like"/>
    <property type="match status" value="1"/>
</dbReference>
<protein>
    <submittedName>
        <fullName evidence="3">Serine hydrolase domain-containing protein</fullName>
    </submittedName>
</protein>
<keyword evidence="4" id="KW-1185">Reference proteome</keyword>
<evidence type="ECO:0000256" key="1">
    <source>
        <dbReference type="SAM" id="SignalP"/>
    </source>
</evidence>
<dbReference type="Proteomes" id="UP001501094">
    <property type="component" value="Unassembled WGS sequence"/>
</dbReference>
<accession>A0ABN2N6T5</accession>
<keyword evidence="1" id="KW-0732">Signal</keyword>
<dbReference type="InterPro" id="IPR001466">
    <property type="entry name" value="Beta-lactam-related"/>
</dbReference>
<dbReference type="GO" id="GO:0016787">
    <property type="term" value="F:hydrolase activity"/>
    <property type="evidence" value="ECO:0007669"/>
    <property type="project" value="UniProtKB-KW"/>
</dbReference>
<evidence type="ECO:0000313" key="3">
    <source>
        <dbReference type="EMBL" id="GAA1852092.1"/>
    </source>
</evidence>
<gene>
    <name evidence="3" type="ORF">GCM10009751_05840</name>
</gene>
<dbReference type="Pfam" id="PF00144">
    <property type="entry name" value="Beta-lactamase"/>
    <property type="match status" value="1"/>
</dbReference>
<sequence length="442" mass="44985">MTRRSVEAASVSPDRVTMPRLAAGAGAAILTVALLAGAAAPATAAPGAAADAVSSAAGVASAGAAAAGAATAGPLAAVGSGETGPENRPELRRALQRLVDAGAVGAQLRVTDENGTWTGTAGRRSLGGHGGVPADGRFRIGSATKTITATIVLQLVAEGRIGLDDPVAGVVPLDGLDPRITVRMLLQHTSGLLSYSGAIDADGTYVPGIAGTLDELMANRLRGHEPEELVRYALDRPARFEPGTAWEYSNTNYTLAVLLVEALTGESYGQQVAERIVRPLGLRDTFAPGDRTAIPGPHAHAYYRFADGHVEDVTRMNPSGFAGAGDLISTTADLGTFATALAAGELLPSALLEEMRTPLAGSGVPVYGEYGLGLFVQDLGPGCGVVVSHNGGLPGYATLMYTSPDGATTLTGSVNYTDDATNSLAPEFIATTAHLTREVFCA</sequence>